<dbReference type="GO" id="GO:0004644">
    <property type="term" value="F:phosphoribosylglycinamide formyltransferase activity"/>
    <property type="evidence" value="ECO:0007669"/>
    <property type="project" value="UniProtKB-EC"/>
</dbReference>
<evidence type="ECO:0000256" key="4">
    <source>
        <dbReference type="ARBA" id="ARBA00038440"/>
    </source>
</evidence>
<evidence type="ECO:0000256" key="3">
    <source>
        <dbReference type="ARBA" id="ARBA00022755"/>
    </source>
</evidence>
<feature type="domain" description="Formyl transferase N-terminal" evidence="7">
    <location>
        <begin position="15"/>
        <end position="190"/>
    </location>
</feature>
<comment type="catalytic activity">
    <reaction evidence="5 6">
        <text>N(1)-(5-phospho-beta-D-ribosyl)glycinamide + (6R)-10-formyltetrahydrofolate = N(2)-formyl-N(1)-(5-phospho-beta-D-ribosyl)glycinamide + (6S)-5,6,7,8-tetrahydrofolate + H(+)</text>
        <dbReference type="Rhea" id="RHEA:15053"/>
        <dbReference type="ChEBI" id="CHEBI:15378"/>
        <dbReference type="ChEBI" id="CHEBI:57453"/>
        <dbReference type="ChEBI" id="CHEBI:143788"/>
        <dbReference type="ChEBI" id="CHEBI:147286"/>
        <dbReference type="ChEBI" id="CHEBI:195366"/>
        <dbReference type="EC" id="2.1.2.2"/>
    </reaction>
</comment>
<protein>
    <recommendedName>
        <fullName evidence="6">Phosphoribosylglycinamide formyltransferase</fullName>
        <ecNumber evidence="6">2.1.2.2</ecNumber>
    </recommendedName>
    <alternativeName>
        <fullName evidence="6">5'-phosphoribosylglycinamide transformylase</fullName>
    </alternativeName>
    <alternativeName>
        <fullName evidence="6">GAR transformylase</fullName>
        <shortName evidence="6">GART</shortName>
    </alternativeName>
</protein>
<dbReference type="EC" id="2.1.2.2" evidence="6"/>
<dbReference type="RefSeq" id="WP_225234596.1">
    <property type="nucleotide sequence ID" value="NZ_JBAPLV010000001.1"/>
</dbReference>
<dbReference type="InterPro" id="IPR002376">
    <property type="entry name" value="Formyl_transf_N"/>
</dbReference>
<feature type="binding site" evidence="6">
    <location>
        <position position="115"/>
    </location>
    <ligand>
        <name>(6R)-10-formyltetrahydrofolate</name>
        <dbReference type="ChEBI" id="CHEBI:195366"/>
    </ligand>
</feature>
<dbReference type="EMBL" id="JBAPLV010000001">
    <property type="protein sequence ID" value="MEI4277173.1"/>
    <property type="molecule type" value="Genomic_DNA"/>
</dbReference>
<comment type="function">
    <text evidence="6">Catalyzes the transfer of a formyl group from 10-formyltetrahydrofolate to 5-phospho-ribosyl-glycinamide (GAR), producing 5-phospho-ribosyl-N-formylglycinamide (FGAR) and tetrahydrofolate.</text>
</comment>
<name>A0ABU8E0J7_9ACTN</name>
<dbReference type="PANTHER" id="PTHR43369:SF2">
    <property type="entry name" value="PHOSPHORIBOSYLGLYCINAMIDE FORMYLTRANSFERASE"/>
    <property type="match status" value="1"/>
</dbReference>
<evidence type="ECO:0000313" key="8">
    <source>
        <dbReference type="EMBL" id="MEI4277173.1"/>
    </source>
</evidence>
<dbReference type="Gene3D" id="3.40.50.170">
    <property type="entry name" value="Formyl transferase, N-terminal domain"/>
    <property type="match status" value="1"/>
</dbReference>
<proteinExistence type="inferred from homology"/>
<evidence type="ECO:0000313" key="9">
    <source>
        <dbReference type="Proteomes" id="UP001373496"/>
    </source>
</evidence>
<dbReference type="Pfam" id="PF00551">
    <property type="entry name" value="Formyl_trans_N"/>
    <property type="match status" value="1"/>
</dbReference>
<keyword evidence="9" id="KW-1185">Reference proteome</keyword>
<evidence type="ECO:0000256" key="6">
    <source>
        <dbReference type="HAMAP-Rule" id="MF_01930"/>
    </source>
</evidence>
<evidence type="ECO:0000256" key="2">
    <source>
        <dbReference type="ARBA" id="ARBA00022679"/>
    </source>
</evidence>
<accession>A0ABU8E0J7</accession>
<dbReference type="CDD" id="cd08645">
    <property type="entry name" value="FMT_core_GART"/>
    <property type="match status" value="1"/>
</dbReference>
<keyword evidence="2 6" id="KW-0808">Transferase</keyword>
<feature type="binding site" evidence="6">
    <location>
        <begin position="98"/>
        <end position="101"/>
    </location>
    <ligand>
        <name>(6R)-10-formyltetrahydrofolate</name>
        <dbReference type="ChEBI" id="CHEBI:195366"/>
    </ligand>
</feature>
<evidence type="ECO:0000256" key="5">
    <source>
        <dbReference type="ARBA" id="ARBA00047664"/>
    </source>
</evidence>
<organism evidence="8 9">
    <name type="scientific">Klenkia terrae</name>
    <dbReference type="NCBI Taxonomy" id="1052259"/>
    <lineage>
        <taxon>Bacteria</taxon>
        <taxon>Bacillati</taxon>
        <taxon>Actinomycetota</taxon>
        <taxon>Actinomycetes</taxon>
        <taxon>Geodermatophilales</taxon>
        <taxon>Geodermatophilaceae</taxon>
        <taxon>Klenkia</taxon>
    </lineage>
</organism>
<feature type="binding site" evidence="6">
    <location>
        <position position="73"/>
    </location>
    <ligand>
        <name>(6R)-10-formyltetrahydrofolate</name>
        <dbReference type="ChEBI" id="CHEBI:195366"/>
    </ligand>
</feature>
<dbReference type="PANTHER" id="PTHR43369">
    <property type="entry name" value="PHOSPHORIBOSYLGLYCINAMIDE FORMYLTRANSFERASE"/>
    <property type="match status" value="1"/>
</dbReference>
<reference evidence="8 9" key="1">
    <citation type="submission" date="2024-03" db="EMBL/GenBank/DDBJ databases">
        <title>Draft genome sequence of Klenkia terrae.</title>
        <authorList>
            <person name="Duangmal K."/>
            <person name="Chantavorakit T."/>
        </authorList>
    </citation>
    <scope>NUCLEOTIDE SEQUENCE [LARGE SCALE GENOMIC DNA]</scope>
    <source>
        <strain evidence="8 9">JCM 17786</strain>
    </source>
</reference>
<sequence length="201" mass="20402">MTAADAPTGPAAPARVVVLLSGTGSLCAALLDAGRPSFTVVAVGADREAPGLAGPRERGLPTFVLRLGDHPDRAAWDAALADAVAAHEPDWVVCAGFMKLLGPAVLARFGGRLVNTHPALLPAFPGAHAVRDALAAGVTTTGATVHLVDAGLDTGPVLAQTPVPVLPGDDEARLHDRIKTVERALLVDTITTLTSSRSGTP</sequence>
<comment type="caution">
    <text evidence="8">The sequence shown here is derived from an EMBL/GenBank/DDBJ whole genome shotgun (WGS) entry which is preliminary data.</text>
</comment>
<feature type="active site" description="Proton donor" evidence="6">
    <location>
        <position position="117"/>
    </location>
</feature>
<dbReference type="NCBIfam" id="TIGR00639">
    <property type="entry name" value="PurN"/>
    <property type="match status" value="1"/>
</dbReference>
<evidence type="ECO:0000259" key="7">
    <source>
        <dbReference type="Pfam" id="PF00551"/>
    </source>
</evidence>
<keyword evidence="3 6" id="KW-0658">Purine biosynthesis</keyword>
<comment type="pathway">
    <text evidence="1 6">Purine metabolism; IMP biosynthesis via de novo pathway; N(2)-formyl-N(1)-(5-phospho-D-ribosyl)glycinamide from N(1)-(5-phospho-D-ribosyl)glycinamide (10-formyl THF route): step 1/1.</text>
</comment>
<dbReference type="InterPro" id="IPR036477">
    <property type="entry name" value="Formyl_transf_N_sf"/>
</dbReference>
<gene>
    <name evidence="6 8" type="primary">purN</name>
    <name evidence="8" type="ORF">UXQ13_01740</name>
</gene>
<comment type="caution">
    <text evidence="6">Lacks conserved residue(s) required for the propagation of feature annotation.</text>
</comment>
<dbReference type="InterPro" id="IPR001555">
    <property type="entry name" value="GART_AS"/>
</dbReference>
<dbReference type="SUPFAM" id="SSF53328">
    <property type="entry name" value="Formyltransferase"/>
    <property type="match status" value="1"/>
</dbReference>
<dbReference type="Proteomes" id="UP001373496">
    <property type="component" value="Unassembled WGS sequence"/>
</dbReference>
<feature type="site" description="Raises pKa of active site His" evidence="6">
    <location>
        <position position="153"/>
    </location>
</feature>
<dbReference type="HAMAP" id="MF_01930">
    <property type="entry name" value="PurN"/>
    <property type="match status" value="1"/>
</dbReference>
<dbReference type="PROSITE" id="PS00373">
    <property type="entry name" value="GART"/>
    <property type="match status" value="1"/>
</dbReference>
<evidence type="ECO:0000256" key="1">
    <source>
        <dbReference type="ARBA" id="ARBA00005054"/>
    </source>
</evidence>
<dbReference type="InterPro" id="IPR004607">
    <property type="entry name" value="GART"/>
</dbReference>
<comment type="similarity">
    <text evidence="4 6">Belongs to the GART family.</text>
</comment>